<dbReference type="PATRIC" id="fig|1082933.3.peg.4730"/>
<reference evidence="1 2" key="1">
    <citation type="journal article" date="2012" name="J. Bacteriol.">
        <title>Draft Genome Sequence of Plant Growth-Promoting Rhizobium Mesorhizobium amorphae, Isolated from Zinc-Lead Mine Tailings.</title>
        <authorList>
            <person name="Hao X."/>
            <person name="Lin Y."/>
            <person name="Johnstone L."/>
            <person name="Baltrus D.A."/>
            <person name="Miller S.J."/>
            <person name="Wei G."/>
            <person name="Rensing C."/>
        </authorList>
    </citation>
    <scope>NUCLEOTIDE SEQUENCE [LARGE SCALE GENOMIC DNA]</scope>
    <source>
        <strain evidence="1 2">CCNWGS0123</strain>
    </source>
</reference>
<dbReference type="EMBL" id="AGSN01000169">
    <property type="protein sequence ID" value="EHH09362.1"/>
    <property type="molecule type" value="Genomic_DNA"/>
</dbReference>
<dbReference type="AlphaFoldDB" id="G6YFW8"/>
<organism evidence="1 2">
    <name type="scientific">Mesorhizobium amorphae CCNWGS0123</name>
    <dbReference type="NCBI Taxonomy" id="1082933"/>
    <lineage>
        <taxon>Bacteria</taxon>
        <taxon>Pseudomonadati</taxon>
        <taxon>Pseudomonadota</taxon>
        <taxon>Alphaproteobacteria</taxon>
        <taxon>Hyphomicrobiales</taxon>
        <taxon>Phyllobacteriaceae</taxon>
        <taxon>Mesorhizobium</taxon>
    </lineage>
</organism>
<keyword evidence="2" id="KW-1185">Reference proteome</keyword>
<accession>G6YFW8</accession>
<evidence type="ECO:0000313" key="1">
    <source>
        <dbReference type="EMBL" id="EHH09362.1"/>
    </source>
</evidence>
<protein>
    <submittedName>
        <fullName evidence="1">Uncharacterized protein</fullName>
    </submittedName>
</protein>
<name>G6YFW8_9HYPH</name>
<sequence>MTISDRQERFGHLVGEALILEVLDAQPAGGRKIGLGQGQHALYAQEK</sequence>
<dbReference type="Proteomes" id="UP000002949">
    <property type="component" value="Unassembled WGS sequence"/>
</dbReference>
<evidence type="ECO:0000313" key="2">
    <source>
        <dbReference type="Proteomes" id="UP000002949"/>
    </source>
</evidence>
<gene>
    <name evidence="1" type="ORF">MEA186_24362</name>
</gene>
<proteinExistence type="predicted"/>